<keyword evidence="9 12" id="KW-0472">Membrane</keyword>
<evidence type="ECO:0000256" key="2">
    <source>
        <dbReference type="ARBA" id="ARBA00006810"/>
    </source>
</evidence>
<feature type="transmembrane region" description="Helical" evidence="12">
    <location>
        <begin position="77"/>
        <end position="103"/>
    </location>
</feature>
<sequence>IIAEEVFATPFFPVTNSLLTMWIGMIAIAFVAVYSARTARISPKSLQIVLEAVYEFFLNLCDSVLGNKKLAEKAQPFIATIFIFVLVGNIASVIPGVGSIGFFDQADEFVPLFRPGSADLNTTLALSLISVIIIQIIGFRTLGAGYAKKFFNFSNPMNFFVGILELISEFAKIISFSFRLFGNVFAGEVLLTVMLMLVPYFVPLPFYGLEIFVAFIQAFVFAMLTLVFIKIAMTSHAHEGDSHAHGAAH</sequence>
<dbReference type="GO" id="GO:0042777">
    <property type="term" value="P:proton motive force-driven plasma membrane ATP synthesis"/>
    <property type="evidence" value="ECO:0007669"/>
    <property type="project" value="TreeGrafter"/>
</dbReference>
<evidence type="ECO:0000256" key="9">
    <source>
        <dbReference type="ARBA" id="ARBA00023136"/>
    </source>
</evidence>
<dbReference type="PRINTS" id="PR00123">
    <property type="entry name" value="ATPASEA"/>
</dbReference>
<keyword evidence="8 11" id="KW-0406">Ion transport</keyword>
<evidence type="ECO:0000256" key="8">
    <source>
        <dbReference type="ARBA" id="ARBA00023065"/>
    </source>
</evidence>
<organism evidence="13 14">
    <name type="scientific">Candidatus Jacksonbacteria bacterium RIFCSPLOWO2_02_FULL_44_20</name>
    <dbReference type="NCBI Taxonomy" id="1798460"/>
    <lineage>
        <taxon>Bacteria</taxon>
        <taxon>Candidatus Jacksoniibacteriota</taxon>
    </lineage>
</organism>
<dbReference type="InterPro" id="IPR035908">
    <property type="entry name" value="F0_ATP_A_sf"/>
</dbReference>
<dbReference type="GO" id="GO:0046933">
    <property type="term" value="F:proton-transporting ATP synthase activity, rotational mechanism"/>
    <property type="evidence" value="ECO:0007669"/>
    <property type="project" value="TreeGrafter"/>
</dbReference>
<comment type="subcellular location">
    <subcellularLocation>
        <location evidence="11">Cell membrane</location>
        <topology evidence="11">Multi-pass membrane protein</topology>
    </subcellularLocation>
    <subcellularLocation>
        <location evidence="1">Membrane</location>
        <topology evidence="1">Multi-pass membrane protein</topology>
    </subcellularLocation>
</comment>
<dbReference type="PANTHER" id="PTHR42823">
    <property type="entry name" value="ATP SYNTHASE SUBUNIT A, CHLOROPLASTIC"/>
    <property type="match status" value="1"/>
</dbReference>
<feature type="transmembrane region" description="Helical" evidence="12">
    <location>
        <begin position="180"/>
        <end position="201"/>
    </location>
</feature>
<evidence type="ECO:0000256" key="6">
    <source>
        <dbReference type="ARBA" id="ARBA00022781"/>
    </source>
</evidence>
<evidence type="ECO:0000313" key="14">
    <source>
        <dbReference type="Proteomes" id="UP000178315"/>
    </source>
</evidence>
<comment type="function">
    <text evidence="11">Key component of the proton channel; it plays a direct role in the translocation of protons across the membrane.</text>
</comment>
<evidence type="ECO:0000256" key="11">
    <source>
        <dbReference type="RuleBase" id="RU000483"/>
    </source>
</evidence>
<dbReference type="Proteomes" id="UP000178315">
    <property type="component" value="Unassembled WGS sequence"/>
</dbReference>
<dbReference type="HAMAP" id="MF_01393">
    <property type="entry name" value="ATP_synth_a_bact"/>
    <property type="match status" value="1"/>
</dbReference>
<feature type="transmembrane region" description="Helical" evidence="12">
    <location>
        <begin position="19"/>
        <end position="36"/>
    </location>
</feature>
<protein>
    <recommendedName>
        <fullName evidence="11">ATP synthase subunit a</fullName>
    </recommendedName>
</protein>
<dbReference type="Gene3D" id="1.20.120.220">
    <property type="entry name" value="ATP synthase, F0 complex, subunit A"/>
    <property type="match status" value="1"/>
</dbReference>
<evidence type="ECO:0000256" key="10">
    <source>
        <dbReference type="ARBA" id="ARBA00023310"/>
    </source>
</evidence>
<feature type="transmembrane region" description="Helical" evidence="12">
    <location>
        <begin position="123"/>
        <end position="142"/>
    </location>
</feature>
<feature type="transmembrane region" description="Helical" evidence="12">
    <location>
        <begin position="207"/>
        <end position="229"/>
    </location>
</feature>
<keyword evidence="10" id="KW-0066">ATP synthesis</keyword>
<dbReference type="AlphaFoldDB" id="A0A1G2A6T8"/>
<evidence type="ECO:0000256" key="3">
    <source>
        <dbReference type="ARBA" id="ARBA00022448"/>
    </source>
</evidence>
<accession>A0A1G2A6T8</accession>
<dbReference type="InterPro" id="IPR045082">
    <property type="entry name" value="ATP_syn_F0_a_bact/chloroplast"/>
</dbReference>
<dbReference type="SUPFAM" id="SSF81336">
    <property type="entry name" value="F1F0 ATP synthase subunit A"/>
    <property type="match status" value="1"/>
</dbReference>
<gene>
    <name evidence="13" type="ORF">A3H61_03325</name>
</gene>
<dbReference type="PROSITE" id="PS00449">
    <property type="entry name" value="ATPASE_A"/>
    <property type="match status" value="1"/>
</dbReference>
<dbReference type="CDD" id="cd00310">
    <property type="entry name" value="ATP-synt_Fo_a_6"/>
    <property type="match status" value="1"/>
</dbReference>
<dbReference type="EMBL" id="MHJU01000027">
    <property type="protein sequence ID" value="OGY72613.1"/>
    <property type="molecule type" value="Genomic_DNA"/>
</dbReference>
<keyword evidence="6 11" id="KW-0375">Hydrogen ion transport</keyword>
<proteinExistence type="inferred from homology"/>
<dbReference type="InterPro" id="IPR000568">
    <property type="entry name" value="ATP_synth_F0_asu"/>
</dbReference>
<evidence type="ECO:0000313" key="13">
    <source>
        <dbReference type="EMBL" id="OGY72613.1"/>
    </source>
</evidence>
<dbReference type="Pfam" id="PF00119">
    <property type="entry name" value="ATP-synt_A"/>
    <property type="match status" value="1"/>
</dbReference>
<keyword evidence="3 11" id="KW-0813">Transport</keyword>
<name>A0A1G2A6T8_9BACT</name>
<dbReference type="NCBIfam" id="TIGR01131">
    <property type="entry name" value="ATP_synt_6_or_A"/>
    <property type="match status" value="1"/>
</dbReference>
<comment type="similarity">
    <text evidence="2 11">Belongs to the ATPase A chain family.</text>
</comment>
<dbReference type="GO" id="GO:0005886">
    <property type="term" value="C:plasma membrane"/>
    <property type="evidence" value="ECO:0007669"/>
    <property type="project" value="UniProtKB-SubCell"/>
</dbReference>
<keyword evidence="5 11" id="KW-0812">Transmembrane</keyword>
<evidence type="ECO:0000256" key="12">
    <source>
        <dbReference type="SAM" id="Phobius"/>
    </source>
</evidence>
<dbReference type="GO" id="GO:0045259">
    <property type="term" value="C:proton-transporting ATP synthase complex"/>
    <property type="evidence" value="ECO:0007669"/>
    <property type="project" value="UniProtKB-KW"/>
</dbReference>
<evidence type="ECO:0000256" key="5">
    <source>
        <dbReference type="ARBA" id="ARBA00022692"/>
    </source>
</evidence>
<reference evidence="13 14" key="1">
    <citation type="journal article" date="2016" name="Nat. Commun.">
        <title>Thousands of microbial genomes shed light on interconnected biogeochemical processes in an aquifer system.</title>
        <authorList>
            <person name="Anantharaman K."/>
            <person name="Brown C.T."/>
            <person name="Hug L.A."/>
            <person name="Sharon I."/>
            <person name="Castelle C.J."/>
            <person name="Probst A.J."/>
            <person name="Thomas B.C."/>
            <person name="Singh A."/>
            <person name="Wilkins M.J."/>
            <person name="Karaoz U."/>
            <person name="Brodie E.L."/>
            <person name="Williams K.H."/>
            <person name="Hubbard S.S."/>
            <person name="Banfield J.F."/>
        </authorList>
    </citation>
    <scope>NUCLEOTIDE SEQUENCE [LARGE SCALE GENOMIC DNA]</scope>
</reference>
<dbReference type="InterPro" id="IPR023011">
    <property type="entry name" value="ATP_synth_F0_asu_AS"/>
</dbReference>
<keyword evidence="7 12" id="KW-1133">Transmembrane helix</keyword>
<keyword evidence="4 11" id="KW-0138">CF(0)</keyword>
<feature type="non-terminal residue" evidence="13">
    <location>
        <position position="1"/>
    </location>
</feature>
<dbReference type="PANTHER" id="PTHR42823:SF3">
    <property type="entry name" value="ATP SYNTHASE SUBUNIT A, CHLOROPLASTIC"/>
    <property type="match status" value="1"/>
</dbReference>
<evidence type="ECO:0000256" key="4">
    <source>
        <dbReference type="ARBA" id="ARBA00022547"/>
    </source>
</evidence>
<evidence type="ECO:0000256" key="7">
    <source>
        <dbReference type="ARBA" id="ARBA00022989"/>
    </source>
</evidence>
<evidence type="ECO:0000256" key="1">
    <source>
        <dbReference type="ARBA" id="ARBA00004141"/>
    </source>
</evidence>
<comment type="caution">
    <text evidence="13">The sequence shown here is derived from an EMBL/GenBank/DDBJ whole genome shotgun (WGS) entry which is preliminary data.</text>
</comment>